<feature type="transmembrane region" description="Helical" evidence="5">
    <location>
        <begin position="53"/>
        <end position="71"/>
    </location>
</feature>
<dbReference type="RefSeq" id="WP_094080324.1">
    <property type="nucleotide sequence ID" value="NZ_CP165644.1"/>
</dbReference>
<protein>
    <submittedName>
        <fullName evidence="7">O-antigen ligase family protein</fullName>
    </submittedName>
</protein>
<dbReference type="PANTHER" id="PTHR37422:SF13">
    <property type="entry name" value="LIPOPOLYSACCHARIDE BIOSYNTHESIS PROTEIN PA4999-RELATED"/>
    <property type="match status" value="1"/>
</dbReference>
<evidence type="ECO:0000256" key="3">
    <source>
        <dbReference type="ARBA" id="ARBA00022989"/>
    </source>
</evidence>
<dbReference type="AlphaFoldDB" id="A0AB39VIW8"/>
<dbReference type="InterPro" id="IPR051533">
    <property type="entry name" value="WaaL-like"/>
</dbReference>
<feature type="transmembrane region" description="Helical" evidence="5">
    <location>
        <begin position="107"/>
        <end position="126"/>
    </location>
</feature>
<evidence type="ECO:0000256" key="4">
    <source>
        <dbReference type="ARBA" id="ARBA00023136"/>
    </source>
</evidence>
<name>A0AB39VIW8_9FUSO</name>
<dbReference type="Pfam" id="PF04932">
    <property type="entry name" value="Wzy_C"/>
    <property type="match status" value="1"/>
</dbReference>
<keyword evidence="4 5" id="KW-0472">Membrane</keyword>
<dbReference type="GO" id="GO:0016020">
    <property type="term" value="C:membrane"/>
    <property type="evidence" value="ECO:0007669"/>
    <property type="project" value="UniProtKB-SubCell"/>
</dbReference>
<dbReference type="InterPro" id="IPR007016">
    <property type="entry name" value="O-antigen_ligase-rel_domated"/>
</dbReference>
<keyword evidence="7" id="KW-0436">Ligase</keyword>
<feature type="transmembrane region" description="Helical" evidence="5">
    <location>
        <begin position="277"/>
        <end position="301"/>
    </location>
</feature>
<feature type="transmembrane region" description="Helical" evidence="5">
    <location>
        <begin position="203"/>
        <end position="223"/>
    </location>
</feature>
<feature type="transmembrane region" description="Helical" evidence="5">
    <location>
        <begin position="13"/>
        <end position="41"/>
    </location>
</feature>
<evidence type="ECO:0000259" key="6">
    <source>
        <dbReference type="Pfam" id="PF04932"/>
    </source>
</evidence>
<proteinExistence type="predicted"/>
<feature type="domain" description="O-antigen ligase-related" evidence="6">
    <location>
        <begin position="167"/>
        <end position="293"/>
    </location>
</feature>
<evidence type="ECO:0000256" key="1">
    <source>
        <dbReference type="ARBA" id="ARBA00004141"/>
    </source>
</evidence>
<keyword evidence="3 5" id="KW-1133">Transmembrane helix</keyword>
<comment type="subcellular location">
    <subcellularLocation>
        <location evidence="1">Membrane</location>
        <topology evidence="1">Multi-pass membrane protein</topology>
    </subcellularLocation>
</comment>
<organism evidence="7">
    <name type="scientific">Leptotrichia rugosa</name>
    <dbReference type="NCBI Taxonomy" id="3239302"/>
    <lineage>
        <taxon>Bacteria</taxon>
        <taxon>Fusobacteriati</taxon>
        <taxon>Fusobacteriota</taxon>
        <taxon>Fusobacteriia</taxon>
        <taxon>Fusobacteriales</taxon>
        <taxon>Leptotrichiaceae</taxon>
        <taxon>Leptotrichia</taxon>
    </lineage>
</organism>
<dbReference type="PANTHER" id="PTHR37422">
    <property type="entry name" value="TEICHURONIC ACID BIOSYNTHESIS PROTEIN TUAE"/>
    <property type="match status" value="1"/>
</dbReference>
<dbReference type="GO" id="GO:0016874">
    <property type="term" value="F:ligase activity"/>
    <property type="evidence" value="ECO:0007669"/>
    <property type="project" value="UniProtKB-KW"/>
</dbReference>
<evidence type="ECO:0000256" key="2">
    <source>
        <dbReference type="ARBA" id="ARBA00022692"/>
    </source>
</evidence>
<evidence type="ECO:0000256" key="5">
    <source>
        <dbReference type="SAM" id="Phobius"/>
    </source>
</evidence>
<evidence type="ECO:0000313" key="7">
    <source>
        <dbReference type="EMBL" id="XDU67660.1"/>
    </source>
</evidence>
<dbReference type="EMBL" id="CP165644">
    <property type="protein sequence ID" value="XDU67660.1"/>
    <property type="molecule type" value="Genomic_DNA"/>
</dbReference>
<feature type="transmembrane region" description="Helical" evidence="5">
    <location>
        <begin position="138"/>
        <end position="157"/>
    </location>
</feature>
<feature type="transmembrane region" description="Helical" evidence="5">
    <location>
        <begin position="313"/>
        <end position="343"/>
    </location>
</feature>
<accession>A0AB39VIW8</accession>
<dbReference type="KEGG" id="lrug:AB8B22_04390"/>
<sequence length="366" mass="42896">MEIIKKQKYLGKLYLLLGASIFIHYILVILFSILILFEIFISKDYKKILKDRTLITVGVVLGFSIMTSVFYKNILGLVAIPIFLFLVVGRYYTLAVDVELKQKVLQIISKFSIVPFFVGIVEFILTKGRIGYFAFFNPNYLGSVMMMGAIVNLYLFFEKRNKKNILFFLLNMATLFLSGSRSSLIAVILGIFVLLFYFLDKRYFIFGTLVLLVYILGVYLHVFPFLRMDTFVEYFWLRVEIVQMAIVAFKRTNFLYGHGNFFYYKFTNHVYPHSHNAIVEFLLSYGLIGTVLLATVFFRYLYEILKKDRNNILKIALIVGVIFHNLTDFTIFWVQTVLLFIMISSYEEDNKMIKGYRKIKNEESEN</sequence>
<feature type="transmembrane region" description="Helical" evidence="5">
    <location>
        <begin position="169"/>
        <end position="197"/>
    </location>
</feature>
<reference evidence="7" key="1">
    <citation type="submission" date="2024-07" db="EMBL/GenBank/DDBJ databases">
        <authorList>
            <person name="Li X.-J."/>
            <person name="Wang X."/>
        </authorList>
    </citation>
    <scope>NUCLEOTIDE SEQUENCE</scope>
    <source>
        <strain evidence="7">HSP-334</strain>
    </source>
</reference>
<keyword evidence="2 5" id="KW-0812">Transmembrane</keyword>
<gene>
    <name evidence="7" type="ORF">AB8B22_04390</name>
</gene>
<feature type="transmembrane region" description="Helical" evidence="5">
    <location>
        <begin position="77"/>
        <end position="95"/>
    </location>
</feature>